<feature type="domain" description="Ribbon-helix-helix protein CopG" evidence="1">
    <location>
        <begin position="7"/>
        <end position="43"/>
    </location>
</feature>
<evidence type="ECO:0000259" key="1">
    <source>
        <dbReference type="Pfam" id="PF01402"/>
    </source>
</evidence>
<dbReference type="EMBL" id="BARU01030226">
    <property type="protein sequence ID" value="GAH75397.1"/>
    <property type="molecule type" value="Genomic_DNA"/>
</dbReference>
<gene>
    <name evidence="2" type="ORF">S03H2_48000</name>
</gene>
<dbReference type="InterPro" id="IPR002145">
    <property type="entry name" value="CopG"/>
</dbReference>
<reference evidence="2" key="1">
    <citation type="journal article" date="2014" name="Front. Microbiol.">
        <title>High frequency of phylogenetically diverse reductive dehalogenase-homologous genes in deep subseafloor sedimentary metagenomes.</title>
        <authorList>
            <person name="Kawai M."/>
            <person name="Futagami T."/>
            <person name="Toyoda A."/>
            <person name="Takaki Y."/>
            <person name="Nishi S."/>
            <person name="Hori S."/>
            <person name="Arai W."/>
            <person name="Tsubouchi T."/>
            <person name="Morono Y."/>
            <person name="Uchiyama I."/>
            <person name="Ito T."/>
            <person name="Fujiyama A."/>
            <person name="Inagaki F."/>
            <person name="Takami H."/>
        </authorList>
    </citation>
    <scope>NUCLEOTIDE SEQUENCE</scope>
    <source>
        <strain evidence="2">Expedition CK06-06</strain>
    </source>
</reference>
<dbReference type="Pfam" id="PF01402">
    <property type="entry name" value="RHH_1"/>
    <property type="match status" value="1"/>
</dbReference>
<evidence type="ECO:0000313" key="2">
    <source>
        <dbReference type="EMBL" id="GAH75397.1"/>
    </source>
</evidence>
<dbReference type="AlphaFoldDB" id="X1I102"/>
<protein>
    <recommendedName>
        <fullName evidence="1">Ribbon-helix-helix protein CopG domain-containing protein</fullName>
    </recommendedName>
</protein>
<organism evidence="2">
    <name type="scientific">marine sediment metagenome</name>
    <dbReference type="NCBI Taxonomy" id="412755"/>
    <lineage>
        <taxon>unclassified sequences</taxon>
        <taxon>metagenomes</taxon>
        <taxon>ecological metagenomes</taxon>
    </lineage>
</organism>
<proteinExistence type="predicted"/>
<dbReference type="GO" id="GO:0006355">
    <property type="term" value="P:regulation of DNA-templated transcription"/>
    <property type="evidence" value="ECO:0007669"/>
    <property type="project" value="InterPro"/>
</dbReference>
<name>X1I102_9ZZZZ</name>
<sequence length="49" mass="5880">MTVKRKTITLEVELLDKVNRIRKKEGRSFSNMVQRIITEWLDELYAPET</sequence>
<accession>X1I102</accession>
<comment type="caution">
    <text evidence="2">The sequence shown here is derived from an EMBL/GenBank/DDBJ whole genome shotgun (WGS) entry which is preliminary data.</text>
</comment>